<protein>
    <submittedName>
        <fullName evidence="1">Uncharacterized protein</fullName>
    </submittedName>
</protein>
<evidence type="ECO:0000313" key="1">
    <source>
        <dbReference type="EMBL" id="RSZ56731.1"/>
    </source>
</evidence>
<reference evidence="1 2" key="1">
    <citation type="submission" date="2018-12" db="EMBL/GenBank/DDBJ databases">
        <authorList>
            <person name="Yang E."/>
        </authorList>
    </citation>
    <scope>NUCLEOTIDE SEQUENCE [LARGE SCALE GENOMIC DNA]</scope>
    <source>
        <strain evidence="1 2">SOD</strain>
    </source>
</reference>
<dbReference type="OrthoDB" id="8779934at2"/>
<proteinExistence type="predicted"/>
<sequence length="79" mass="8640">MSLSKAQAEQLAEYRRAADALRKKIAATAVRDEREILPVNGIVHFPDNCKPLTSEQAVALFGKSVFSAALLREIADDGR</sequence>
<dbReference type="RefSeq" id="WP_126076275.1">
    <property type="nucleotide sequence ID" value="NZ_CP051166.1"/>
</dbReference>
<keyword evidence="2" id="KW-1185">Reference proteome</keyword>
<accession>A0A430HGU4</accession>
<name>A0A430HGU4_9BURK</name>
<dbReference type="Proteomes" id="UP000278085">
    <property type="component" value="Unassembled WGS sequence"/>
</dbReference>
<dbReference type="AlphaFoldDB" id="A0A430HGU4"/>
<comment type="caution">
    <text evidence="1">The sequence shown here is derived from an EMBL/GenBank/DDBJ whole genome shotgun (WGS) entry which is preliminary data.</text>
</comment>
<dbReference type="EMBL" id="RXLQ01000013">
    <property type="protein sequence ID" value="RSZ56731.1"/>
    <property type="molecule type" value="Genomic_DNA"/>
</dbReference>
<organism evidence="1 2">
    <name type="scientific">Massilia atriviolacea</name>
    <dbReference type="NCBI Taxonomy" id="2495579"/>
    <lineage>
        <taxon>Bacteria</taxon>
        <taxon>Pseudomonadati</taxon>
        <taxon>Pseudomonadota</taxon>
        <taxon>Betaproteobacteria</taxon>
        <taxon>Burkholderiales</taxon>
        <taxon>Oxalobacteraceae</taxon>
        <taxon>Telluria group</taxon>
        <taxon>Massilia</taxon>
    </lineage>
</organism>
<evidence type="ECO:0000313" key="2">
    <source>
        <dbReference type="Proteomes" id="UP000278085"/>
    </source>
</evidence>
<gene>
    <name evidence="1" type="ORF">EJB06_22570</name>
</gene>